<dbReference type="RefSeq" id="WP_271194320.1">
    <property type="nucleotide sequence ID" value="NZ_BSFN01000002.1"/>
</dbReference>
<accession>A0A9W6K256</accession>
<reference evidence="2" key="2">
    <citation type="submission" date="2023-01" db="EMBL/GenBank/DDBJ databases">
        <authorList>
            <person name="Sun Q."/>
            <person name="Evtushenko L."/>
        </authorList>
    </citation>
    <scope>NUCLEOTIDE SEQUENCE</scope>
    <source>
        <strain evidence="2">VKM B-2935</strain>
    </source>
</reference>
<proteinExistence type="predicted"/>
<feature type="transmembrane region" description="Helical" evidence="1">
    <location>
        <begin position="61"/>
        <end position="80"/>
    </location>
</feature>
<evidence type="ECO:0000313" key="3">
    <source>
        <dbReference type="Proteomes" id="UP001143328"/>
    </source>
</evidence>
<protein>
    <recommendedName>
        <fullName evidence="4">VanZ-like domain-containing protein</fullName>
    </recommendedName>
</protein>
<feature type="transmembrane region" description="Helical" evidence="1">
    <location>
        <begin position="36"/>
        <end position="54"/>
    </location>
</feature>
<keyword evidence="1" id="KW-0472">Membrane</keyword>
<evidence type="ECO:0000256" key="1">
    <source>
        <dbReference type="SAM" id="Phobius"/>
    </source>
</evidence>
<evidence type="ECO:0000313" key="2">
    <source>
        <dbReference type="EMBL" id="GLK88096.1"/>
    </source>
</evidence>
<gene>
    <name evidence="2" type="ORF">GCM10017655_11580</name>
</gene>
<evidence type="ECO:0008006" key="4">
    <source>
        <dbReference type="Google" id="ProtNLM"/>
    </source>
</evidence>
<dbReference type="AlphaFoldDB" id="A0A9W6K256"/>
<dbReference type="Proteomes" id="UP001143328">
    <property type="component" value="Unassembled WGS sequence"/>
</dbReference>
<keyword evidence="1" id="KW-0812">Transmembrane</keyword>
<reference evidence="2" key="1">
    <citation type="journal article" date="2014" name="Int. J. Syst. Evol. Microbiol.">
        <title>Complete genome sequence of Corynebacterium casei LMG S-19264T (=DSM 44701T), isolated from a smear-ripened cheese.</title>
        <authorList>
            <consortium name="US DOE Joint Genome Institute (JGI-PGF)"/>
            <person name="Walter F."/>
            <person name="Albersmeier A."/>
            <person name="Kalinowski J."/>
            <person name="Ruckert C."/>
        </authorList>
    </citation>
    <scope>NUCLEOTIDE SEQUENCE</scope>
    <source>
        <strain evidence="2">VKM B-2935</strain>
    </source>
</reference>
<dbReference type="EMBL" id="BSFN01000002">
    <property type="protein sequence ID" value="GLK88096.1"/>
    <property type="molecule type" value="Genomic_DNA"/>
</dbReference>
<feature type="transmembrane region" description="Helical" evidence="1">
    <location>
        <begin position="86"/>
        <end position="107"/>
    </location>
</feature>
<keyword evidence="3" id="KW-1185">Reference proteome</keyword>
<keyword evidence="1" id="KW-1133">Transmembrane helix</keyword>
<comment type="caution">
    <text evidence="2">The sequence shown here is derived from an EMBL/GenBank/DDBJ whole genome shotgun (WGS) entry which is preliminary data.</text>
</comment>
<name>A0A9W6K256_9PSED</name>
<sequence length="120" mass="12808">MSGLLRGLVFFVVLGAIVYSGLRPHALPVADDTQNLLLHVLAFAALVGSARLAFASTHAFWTVLYSLIFALMLELLQGLFPEGAVSVPAIAANILGVFAGLAVAQSVKQLVHRRQARQGW</sequence>
<organism evidence="2 3">
    <name type="scientific">Pseudomonas turukhanskensis</name>
    <dbReference type="NCBI Taxonomy" id="1806536"/>
    <lineage>
        <taxon>Bacteria</taxon>
        <taxon>Pseudomonadati</taxon>
        <taxon>Pseudomonadota</taxon>
        <taxon>Gammaproteobacteria</taxon>
        <taxon>Pseudomonadales</taxon>
        <taxon>Pseudomonadaceae</taxon>
        <taxon>Pseudomonas</taxon>
    </lineage>
</organism>